<evidence type="ECO:0000313" key="12">
    <source>
        <dbReference type="Proteomes" id="UP000063063"/>
    </source>
</evidence>
<evidence type="ECO:0000256" key="4">
    <source>
        <dbReference type="ARBA" id="ARBA00022781"/>
    </source>
</evidence>
<accession>A0A088RWN4</accession>
<gene>
    <name evidence="11" type="ORF">LPMP_303560</name>
</gene>
<organism evidence="11 12">
    <name type="scientific">Leishmania panamensis</name>
    <dbReference type="NCBI Taxonomy" id="5679"/>
    <lineage>
        <taxon>Eukaryota</taxon>
        <taxon>Discoba</taxon>
        <taxon>Euglenozoa</taxon>
        <taxon>Kinetoplastea</taxon>
        <taxon>Metakinetoplastina</taxon>
        <taxon>Trypanosomatida</taxon>
        <taxon>Trypanosomatidae</taxon>
        <taxon>Leishmaniinae</taxon>
        <taxon>Leishmania</taxon>
        <taxon>Leishmania guyanensis species complex</taxon>
    </lineage>
</organism>
<dbReference type="AlphaFoldDB" id="A0A088RWN4"/>
<dbReference type="SUPFAM" id="SSF51344">
    <property type="entry name" value="Epsilon subunit of F1F0-ATP synthase N-terminal domain"/>
    <property type="match status" value="1"/>
</dbReference>
<dbReference type="Proteomes" id="UP000063063">
    <property type="component" value="Chromosome 30"/>
</dbReference>
<dbReference type="KEGG" id="lpan:LPMP_303560"/>
<proteinExistence type="inferred from homology"/>
<evidence type="ECO:0000256" key="9">
    <source>
        <dbReference type="ARBA" id="ARBA00023136"/>
    </source>
</evidence>
<evidence type="ECO:0000256" key="2">
    <source>
        <dbReference type="ARBA" id="ARBA00005712"/>
    </source>
</evidence>
<dbReference type="Gene3D" id="2.60.15.10">
    <property type="entry name" value="F0F1 ATP synthase delta/epsilon subunit, N-terminal"/>
    <property type="match status" value="1"/>
</dbReference>
<keyword evidence="8" id="KW-0496">Mitochondrion</keyword>
<dbReference type="EMBL" id="CP009399">
    <property type="protein sequence ID" value="AIO00578.1"/>
    <property type="molecule type" value="Genomic_DNA"/>
</dbReference>
<evidence type="ECO:0000256" key="3">
    <source>
        <dbReference type="ARBA" id="ARBA00022448"/>
    </source>
</evidence>
<keyword evidence="5" id="KW-0999">Mitochondrion inner membrane</keyword>
<dbReference type="GeneID" id="22577409"/>
<dbReference type="eggNOG" id="KOG1758">
    <property type="taxonomic scope" value="Eukaryota"/>
</dbReference>
<keyword evidence="4" id="KW-0375">Hydrogen ion transport</keyword>
<keyword evidence="12" id="KW-1185">Reference proteome</keyword>
<evidence type="ECO:0000313" key="11">
    <source>
        <dbReference type="EMBL" id="AIO00578.1"/>
    </source>
</evidence>
<keyword evidence="7" id="KW-0406">Ion transport</keyword>
<dbReference type="CDD" id="cd12152">
    <property type="entry name" value="F1-ATPase_delta"/>
    <property type="match status" value="1"/>
</dbReference>
<dbReference type="OrthoDB" id="270171at2759"/>
<feature type="domain" description="ATP synthase F1 complex delta/epsilon subunit N-terminal" evidence="10">
    <location>
        <begin position="49"/>
        <end position="120"/>
    </location>
</feature>
<dbReference type="InterPro" id="IPR020546">
    <property type="entry name" value="ATP_synth_F1_dsu/esu_N"/>
</dbReference>
<dbReference type="VEuPathDB" id="TriTrypDB:LPMP_303560"/>
<dbReference type="GO" id="GO:0046933">
    <property type="term" value="F:proton-transporting ATP synthase activity, rotational mechanism"/>
    <property type="evidence" value="ECO:0007669"/>
    <property type="project" value="InterPro"/>
</dbReference>
<dbReference type="RefSeq" id="XP_010701378.1">
    <property type="nucleotide sequence ID" value="XM_010703076.1"/>
</dbReference>
<name>A0A088RWN4_LEIPA</name>
<reference evidence="11 12" key="1">
    <citation type="journal article" date="2015" name="Sci. Rep.">
        <title>The genome of Leishmania panamensis: insights into genomics of the L. (Viannia) subgenus.</title>
        <authorList>
            <person name="Llanes A."/>
            <person name="Restrepo C.M."/>
            <person name="Vecchio G.D."/>
            <person name="Anguizola F.J."/>
            <person name="Lleonart R."/>
        </authorList>
    </citation>
    <scope>NUCLEOTIDE SEQUENCE [LARGE SCALE GENOMIC DNA]</scope>
    <source>
        <strain evidence="11 12">MHOM/PA/94/PSC-1</strain>
    </source>
</reference>
<dbReference type="PANTHER" id="PTHR13822">
    <property type="entry name" value="ATP SYNTHASE DELTA/EPSILON CHAIN"/>
    <property type="match status" value="1"/>
</dbReference>
<evidence type="ECO:0000256" key="6">
    <source>
        <dbReference type="ARBA" id="ARBA00022946"/>
    </source>
</evidence>
<dbReference type="InterPro" id="IPR001469">
    <property type="entry name" value="ATP_synth_F1_dsu/esu"/>
</dbReference>
<dbReference type="Pfam" id="PF02823">
    <property type="entry name" value="ATP-synt_DE_N"/>
    <property type="match status" value="1"/>
</dbReference>
<keyword evidence="3" id="KW-0813">Transport</keyword>
<evidence type="ECO:0000256" key="1">
    <source>
        <dbReference type="ARBA" id="ARBA00004273"/>
    </source>
</evidence>
<comment type="subcellular location">
    <subcellularLocation>
        <location evidence="1">Mitochondrion inner membrane</location>
    </subcellularLocation>
</comment>
<dbReference type="HAMAP" id="MF_00530">
    <property type="entry name" value="ATP_synth_epsil_bac"/>
    <property type="match status" value="1"/>
</dbReference>
<keyword evidence="6" id="KW-0809">Transit peptide</keyword>
<keyword evidence="9" id="KW-0472">Membrane</keyword>
<comment type="similarity">
    <text evidence="2">Belongs to the ATPase epsilon chain family.</text>
</comment>
<protein>
    <submittedName>
        <fullName evidence="11">ATP synthase, epsilon chain, putative</fullName>
    </submittedName>
</protein>
<evidence type="ECO:0000256" key="7">
    <source>
        <dbReference type="ARBA" id="ARBA00023065"/>
    </source>
</evidence>
<dbReference type="FunFam" id="2.60.15.10:FF:000014">
    <property type="entry name" value="ATP synthase, epsilon chain, putative"/>
    <property type="match status" value="1"/>
</dbReference>
<evidence type="ECO:0000256" key="5">
    <source>
        <dbReference type="ARBA" id="ARBA00022792"/>
    </source>
</evidence>
<dbReference type="PANTHER" id="PTHR13822:SF7">
    <property type="entry name" value="ATP SYNTHASE SUBUNIT DELTA, MITOCHONDRIAL"/>
    <property type="match status" value="1"/>
</dbReference>
<evidence type="ECO:0000256" key="8">
    <source>
        <dbReference type="ARBA" id="ARBA00023128"/>
    </source>
</evidence>
<dbReference type="GO" id="GO:0045259">
    <property type="term" value="C:proton-transporting ATP synthase complex"/>
    <property type="evidence" value="ECO:0007669"/>
    <property type="project" value="InterPro"/>
</dbReference>
<evidence type="ECO:0000259" key="10">
    <source>
        <dbReference type="Pfam" id="PF02823"/>
    </source>
</evidence>
<dbReference type="GO" id="GO:0005743">
    <property type="term" value="C:mitochondrial inner membrane"/>
    <property type="evidence" value="ECO:0007669"/>
    <property type="project" value="UniProtKB-SubCell"/>
</dbReference>
<sequence length="181" mass="20146">MFRFCGRRLVGRTLPLLADHHELPEAFEFMEHKVIDKDIHAAYENMDTLRLTITRQDEFLFKEAPVKCVTVMGVNGENGVYPSHAYKITQLAPAPLTVEMTDGTVEKFFTSGGFAHINNEGSCDINCVECIPLSELDVDAAEKALAQQQSALSSAHDEKAKAVVEIRINVLESVLQSLKHM</sequence>
<dbReference type="VEuPathDB" id="TriTrypDB:LPAL13_300040500"/>
<dbReference type="GO" id="GO:0016787">
    <property type="term" value="F:hydrolase activity"/>
    <property type="evidence" value="ECO:0007669"/>
    <property type="project" value="UniProtKB-KW"/>
</dbReference>
<dbReference type="InterPro" id="IPR036771">
    <property type="entry name" value="ATPsynth_dsu/esu_N"/>
</dbReference>